<name>A0A0A0DAT0_9PROT</name>
<dbReference type="GO" id="GO:0050518">
    <property type="term" value="F:2-C-methyl-D-erythritol 4-phosphate cytidylyltransferase activity"/>
    <property type="evidence" value="ECO:0007669"/>
    <property type="project" value="TreeGrafter"/>
</dbReference>
<evidence type="ECO:0000256" key="1">
    <source>
        <dbReference type="ARBA" id="ARBA00022679"/>
    </source>
</evidence>
<dbReference type="SUPFAM" id="SSF53448">
    <property type="entry name" value="Nucleotide-diphospho-sugar transferases"/>
    <property type="match status" value="1"/>
</dbReference>
<dbReference type="Pfam" id="PF01128">
    <property type="entry name" value="IspD"/>
    <property type="match status" value="1"/>
</dbReference>
<dbReference type="InterPro" id="IPR050088">
    <property type="entry name" value="IspD/TarI_cytidylyltransf_bact"/>
</dbReference>
<proteinExistence type="predicted"/>
<dbReference type="InterPro" id="IPR029044">
    <property type="entry name" value="Nucleotide-diphossugar_trans"/>
</dbReference>
<protein>
    <recommendedName>
        <fullName evidence="5">2-C-methyl-D-erythritol 4-phosphate cytidylyltransferase</fullName>
    </recommendedName>
</protein>
<dbReference type="OrthoDB" id="9804336at2"/>
<gene>
    <name evidence="3" type="ORF">P409_06275</name>
</gene>
<dbReference type="Proteomes" id="UP000029995">
    <property type="component" value="Unassembled WGS sequence"/>
</dbReference>
<dbReference type="InterPro" id="IPR034683">
    <property type="entry name" value="IspD/TarI"/>
</dbReference>
<accession>A0A0A0DAT0</accession>
<dbReference type="Gene3D" id="3.90.550.10">
    <property type="entry name" value="Spore Coat Polysaccharide Biosynthesis Protein SpsA, Chain A"/>
    <property type="match status" value="1"/>
</dbReference>
<evidence type="ECO:0000313" key="3">
    <source>
        <dbReference type="EMBL" id="KGM35140.1"/>
    </source>
</evidence>
<keyword evidence="1" id="KW-0808">Transferase</keyword>
<evidence type="ECO:0000313" key="4">
    <source>
        <dbReference type="Proteomes" id="UP000029995"/>
    </source>
</evidence>
<evidence type="ECO:0000256" key="2">
    <source>
        <dbReference type="ARBA" id="ARBA00022695"/>
    </source>
</evidence>
<dbReference type="AlphaFoldDB" id="A0A0A0DAT0"/>
<feature type="non-terminal residue" evidence="3">
    <location>
        <position position="67"/>
    </location>
</feature>
<keyword evidence="2" id="KW-0548">Nucleotidyltransferase</keyword>
<dbReference type="RefSeq" id="WP_034833092.1">
    <property type="nucleotide sequence ID" value="NZ_JANX01000046.1"/>
</dbReference>
<dbReference type="EMBL" id="JANX01000046">
    <property type="protein sequence ID" value="KGM35140.1"/>
    <property type="molecule type" value="Genomic_DNA"/>
</dbReference>
<sequence>MPRHAAVIVAAGTGERFGGSLPKQYRPLAGSTALRRSVEAFRATGRFDDIVVVIRDEHRALYDAAAS</sequence>
<dbReference type="PANTHER" id="PTHR32125:SF4">
    <property type="entry name" value="2-C-METHYL-D-ERYTHRITOL 4-PHOSPHATE CYTIDYLYLTRANSFERASE, CHLOROPLASTIC"/>
    <property type="match status" value="1"/>
</dbReference>
<reference evidence="3 4" key="1">
    <citation type="submission" date="2014-01" db="EMBL/GenBank/DDBJ databases">
        <title>Genome sequence determination for a cystic fibrosis isolate, Inquilinus limosus.</title>
        <authorList>
            <person name="Pino M."/>
            <person name="Di Conza J."/>
            <person name="Gutkind G."/>
        </authorList>
    </citation>
    <scope>NUCLEOTIDE SEQUENCE [LARGE SCALE GENOMIC DNA]</scope>
    <source>
        <strain evidence="3 4">MP06</strain>
    </source>
</reference>
<evidence type="ECO:0008006" key="5">
    <source>
        <dbReference type="Google" id="ProtNLM"/>
    </source>
</evidence>
<dbReference type="PANTHER" id="PTHR32125">
    <property type="entry name" value="2-C-METHYL-D-ERYTHRITOL 4-PHOSPHATE CYTIDYLYLTRANSFERASE, CHLOROPLASTIC"/>
    <property type="match status" value="1"/>
</dbReference>
<organism evidence="3 4">
    <name type="scientific">Inquilinus limosus MP06</name>
    <dbReference type="NCBI Taxonomy" id="1398085"/>
    <lineage>
        <taxon>Bacteria</taxon>
        <taxon>Pseudomonadati</taxon>
        <taxon>Pseudomonadota</taxon>
        <taxon>Alphaproteobacteria</taxon>
        <taxon>Rhodospirillales</taxon>
        <taxon>Rhodospirillaceae</taxon>
        <taxon>Inquilinus</taxon>
    </lineage>
</organism>
<comment type="caution">
    <text evidence="3">The sequence shown here is derived from an EMBL/GenBank/DDBJ whole genome shotgun (WGS) entry which is preliminary data.</text>
</comment>